<reference evidence="3" key="1">
    <citation type="submission" date="2022-10" db="EMBL/GenBank/DDBJ databases">
        <title>Genome assembly of Pristionchus species.</title>
        <authorList>
            <person name="Yoshida K."/>
            <person name="Sommer R.J."/>
        </authorList>
    </citation>
    <scope>NUCLEOTIDE SEQUENCE [LARGE SCALE GENOMIC DNA]</scope>
    <source>
        <strain evidence="3">RS5460</strain>
    </source>
</reference>
<keyword evidence="3" id="KW-1185">Reference proteome</keyword>
<feature type="non-terminal residue" evidence="2">
    <location>
        <position position="1"/>
    </location>
</feature>
<accession>A0AAN5I8Y7</accession>
<dbReference type="PANTHER" id="PTHR37433">
    <property type="entry name" value="PROTEIN CBG25136-RELATED"/>
    <property type="match status" value="1"/>
</dbReference>
<feature type="domain" description="DUF7622" evidence="1">
    <location>
        <begin position="42"/>
        <end position="111"/>
    </location>
</feature>
<proteinExistence type="predicted"/>
<name>A0AAN5I8Y7_9BILA</name>
<gene>
    <name evidence="2" type="ORF">PMAYCL1PPCAC_27252</name>
</gene>
<dbReference type="PANTHER" id="PTHR37433:SF5">
    <property type="entry name" value="DUF753 DOMAIN-CONTAINING PROTEIN-RELATED"/>
    <property type="match status" value="1"/>
</dbReference>
<dbReference type="Pfam" id="PF24602">
    <property type="entry name" value="DUF7622"/>
    <property type="match status" value="1"/>
</dbReference>
<evidence type="ECO:0000313" key="2">
    <source>
        <dbReference type="EMBL" id="GMR57057.1"/>
    </source>
</evidence>
<organism evidence="2 3">
    <name type="scientific">Pristionchus mayeri</name>
    <dbReference type="NCBI Taxonomy" id="1317129"/>
    <lineage>
        <taxon>Eukaryota</taxon>
        <taxon>Metazoa</taxon>
        <taxon>Ecdysozoa</taxon>
        <taxon>Nematoda</taxon>
        <taxon>Chromadorea</taxon>
        <taxon>Rhabditida</taxon>
        <taxon>Rhabditina</taxon>
        <taxon>Diplogasteromorpha</taxon>
        <taxon>Diplogasteroidea</taxon>
        <taxon>Neodiplogasteridae</taxon>
        <taxon>Pristionchus</taxon>
    </lineage>
</organism>
<dbReference type="EMBL" id="BTRK01000006">
    <property type="protein sequence ID" value="GMR57057.1"/>
    <property type="molecule type" value="Genomic_DNA"/>
</dbReference>
<dbReference type="Proteomes" id="UP001328107">
    <property type="component" value="Unassembled WGS sequence"/>
</dbReference>
<feature type="non-terminal residue" evidence="2">
    <location>
        <position position="127"/>
    </location>
</feature>
<comment type="caution">
    <text evidence="2">The sequence shown here is derived from an EMBL/GenBank/DDBJ whole genome shotgun (WGS) entry which is preliminary data.</text>
</comment>
<evidence type="ECO:0000259" key="1">
    <source>
        <dbReference type="Pfam" id="PF24602"/>
    </source>
</evidence>
<dbReference type="AlphaFoldDB" id="A0AAN5I8Y7"/>
<evidence type="ECO:0000313" key="3">
    <source>
        <dbReference type="Proteomes" id="UP001328107"/>
    </source>
</evidence>
<sequence>SILQPTSCLRIEYDSFFTVRCLCDTGDSCAEKLYSEQVLKSDAVTCYSEMKNNSTCQGNRCFVQRENTNVTSRGCITINDTLSPEQFPNGYLALMRYESIICITSFCNLDWKSALDSVAAPSVTSTN</sequence>
<protein>
    <recommendedName>
        <fullName evidence="1">DUF7622 domain-containing protein</fullName>
    </recommendedName>
</protein>
<dbReference type="InterPro" id="IPR056039">
    <property type="entry name" value="DUF7622"/>
</dbReference>